<dbReference type="InterPro" id="IPR013901">
    <property type="entry name" value="Anthrone_oxy"/>
</dbReference>
<evidence type="ECO:0000313" key="3">
    <source>
        <dbReference type="Proteomes" id="UP001595872"/>
    </source>
</evidence>
<feature type="transmembrane region" description="Helical" evidence="1">
    <location>
        <begin position="6"/>
        <end position="32"/>
    </location>
</feature>
<evidence type="ECO:0000256" key="1">
    <source>
        <dbReference type="SAM" id="Phobius"/>
    </source>
</evidence>
<name>A0ABV9U5K3_9ACTN</name>
<dbReference type="EMBL" id="JBHSIT010000006">
    <property type="protein sequence ID" value="MFC4910177.1"/>
    <property type="molecule type" value="Genomic_DNA"/>
</dbReference>
<gene>
    <name evidence="2" type="ORF">ACFPCY_22875</name>
</gene>
<feature type="transmembrane region" description="Helical" evidence="1">
    <location>
        <begin position="79"/>
        <end position="104"/>
    </location>
</feature>
<proteinExistence type="predicted"/>
<dbReference type="RefSeq" id="WP_378258269.1">
    <property type="nucleotide sequence ID" value="NZ_JBHSIT010000006.1"/>
</dbReference>
<keyword evidence="1" id="KW-0812">Transmembrane</keyword>
<dbReference type="Proteomes" id="UP001595872">
    <property type="component" value="Unassembled WGS sequence"/>
</dbReference>
<keyword evidence="1" id="KW-1133">Transmembrane helix</keyword>
<dbReference type="Pfam" id="PF08592">
    <property type="entry name" value="Anthrone_oxy"/>
    <property type="match status" value="1"/>
</dbReference>
<reference evidence="3" key="1">
    <citation type="journal article" date="2019" name="Int. J. Syst. Evol. Microbiol.">
        <title>The Global Catalogue of Microorganisms (GCM) 10K type strain sequencing project: providing services to taxonomists for standard genome sequencing and annotation.</title>
        <authorList>
            <consortium name="The Broad Institute Genomics Platform"/>
            <consortium name="The Broad Institute Genome Sequencing Center for Infectious Disease"/>
            <person name="Wu L."/>
            <person name="Ma J."/>
        </authorList>
    </citation>
    <scope>NUCLEOTIDE SEQUENCE [LARGE SCALE GENOMIC DNA]</scope>
    <source>
        <strain evidence="3">KLKA75</strain>
    </source>
</reference>
<sequence length="152" mass="16227">MWMRTLEVLALVGAGTATGILVIGAVALVPCFRALPADRYVEVHQLLDRRIDPLMPILVALSAVLALVLTFAADSTSRSVLFAAGAALLVGVAAVSLSTAVPLLRRHVRQVDASNLPADWYDLRRPWQHWHLVRTLLAVGALFAIASASVAS</sequence>
<feature type="transmembrane region" description="Helical" evidence="1">
    <location>
        <begin position="53"/>
        <end position="73"/>
    </location>
</feature>
<feature type="transmembrane region" description="Helical" evidence="1">
    <location>
        <begin position="132"/>
        <end position="151"/>
    </location>
</feature>
<keyword evidence="1" id="KW-0472">Membrane</keyword>
<accession>A0ABV9U5K3</accession>
<comment type="caution">
    <text evidence="2">The sequence shown here is derived from an EMBL/GenBank/DDBJ whole genome shotgun (WGS) entry which is preliminary data.</text>
</comment>
<keyword evidence="3" id="KW-1185">Reference proteome</keyword>
<organism evidence="2 3">
    <name type="scientific">Actinomadura gamaensis</name>
    <dbReference type="NCBI Taxonomy" id="1763541"/>
    <lineage>
        <taxon>Bacteria</taxon>
        <taxon>Bacillati</taxon>
        <taxon>Actinomycetota</taxon>
        <taxon>Actinomycetes</taxon>
        <taxon>Streptosporangiales</taxon>
        <taxon>Thermomonosporaceae</taxon>
        <taxon>Actinomadura</taxon>
    </lineage>
</organism>
<protein>
    <submittedName>
        <fullName evidence="2">Anthrone oxygenase family protein</fullName>
    </submittedName>
</protein>
<evidence type="ECO:0000313" key="2">
    <source>
        <dbReference type="EMBL" id="MFC4910177.1"/>
    </source>
</evidence>